<accession>A0ABR3ANJ5</accession>
<proteinExistence type="predicted"/>
<evidence type="ECO:0000256" key="2">
    <source>
        <dbReference type="SAM" id="Phobius"/>
    </source>
</evidence>
<feature type="region of interest" description="Disordered" evidence="1">
    <location>
        <begin position="77"/>
        <end position="115"/>
    </location>
</feature>
<feature type="non-terminal residue" evidence="3">
    <location>
        <position position="115"/>
    </location>
</feature>
<evidence type="ECO:0008006" key="5">
    <source>
        <dbReference type="Google" id="ProtNLM"/>
    </source>
</evidence>
<feature type="compositionally biased region" description="Basic and acidic residues" evidence="1">
    <location>
        <begin position="85"/>
        <end position="115"/>
    </location>
</feature>
<gene>
    <name evidence="3" type="ORF">J3Q64DRAFT_1769696</name>
</gene>
<keyword evidence="4" id="KW-1185">Reference proteome</keyword>
<dbReference type="Proteomes" id="UP001448207">
    <property type="component" value="Unassembled WGS sequence"/>
</dbReference>
<evidence type="ECO:0000256" key="1">
    <source>
        <dbReference type="SAM" id="MobiDB-lite"/>
    </source>
</evidence>
<name>A0ABR3ANJ5_PHYBL</name>
<feature type="transmembrane region" description="Helical" evidence="2">
    <location>
        <begin position="6"/>
        <end position="24"/>
    </location>
</feature>
<comment type="caution">
    <text evidence="3">The sequence shown here is derived from an EMBL/GenBank/DDBJ whole genome shotgun (WGS) entry which is preliminary data.</text>
</comment>
<protein>
    <recommendedName>
        <fullName evidence="5">Secreted protein</fullName>
    </recommendedName>
</protein>
<evidence type="ECO:0000313" key="4">
    <source>
        <dbReference type="Proteomes" id="UP001448207"/>
    </source>
</evidence>
<reference evidence="3 4" key="1">
    <citation type="submission" date="2024-04" db="EMBL/GenBank/DDBJ databases">
        <title>Symmetric and asymmetric DNA N6-adenine methylation regulates different biological responses in Mucorales.</title>
        <authorList>
            <consortium name="Lawrence Berkeley National Laboratory"/>
            <person name="Lax C."/>
            <person name="Mondo S.J."/>
            <person name="Osorio-Concepcion M."/>
            <person name="Muszewska A."/>
            <person name="Corrochano-Luque M."/>
            <person name="Gutierrez G."/>
            <person name="Riley R."/>
            <person name="Lipzen A."/>
            <person name="Guo J."/>
            <person name="Hundley H."/>
            <person name="Amirebrahimi M."/>
            <person name="Ng V."/>
            <person name="Lorenzo-Gutierrez D."/>
            <person name="Binder U."/>
            <person name="Yang J."/>
            <person name="Song Y."/>
            <person name="Canovas D."/>
            <person name="Navarro E."/>
            <person name="Freitag M."/>
            <person name="Gabaldon T."/>
            <person name="Grigoriev I.V."/>
            <person name="Corrochano L.M."/>
            <person name="Nicolas F.E."/>
            <person name="Garre V."/>
        </authorList>
    </citation>
    <scope>NUCLEOTIDE SEQUENCE [LARGE SCALE GENOMIC DNA]</scope>
    <source>
        <strain evidence="3 4">L51</strain>
    </source>
</reference>
<organism evidence="3 4">
    <name type="scientific">Phycomyces blakesleeanus</name>
    <dbReference type="NCBI Taxonomy" id="4837"/>
    <lineage>
        <taxon>Eukaryota</taxon>
        <taxon>Fungi</taxon>
        <taxon>Fungi incertae sedis</taxon>
        <taxon>Mucoromycota</taxon>
        <taxon>Mucoromycotina</taxon>
        <taxon>Mucoromycetes</taxon>
        <taxon>Mucorales</taxon>
        <taxon>Phycomycetaceae</taxon>
        <taxon>Phycomyces</taxon>
    </lineage>
</organism>
<evidence type="ECO:0000313" key="3">
    <source>
        <dbReference type="EMBL" id="KAL0076899.1"/>
    </source>
</evidence>
<sequence>MVVDVILCPFYFFFSLLLSLLPSLRHRSFYDVLAEIEVNRKGLKGILLLSKRFLKPKRAAWFGSTSLYMDRPIGDRRRRAKAPHHVQDAPIKEGTGRDRHTHTQREREREKGGVI</sequence>
<dbReference type="EMBL" id="JBCLYO010000029">
    <property type="protein sequence ID" value="KAL0076899.1"/>
    <property type="molecule type" value="Genomic_DNA"/>
</dbReference>
<keyword evidence="2" id="KW-0812">Transmembrane</keyword>
<keyword evidence="2" id="KW-0472">Membrane</keyword>
<keyword evidence="2" id="KW-1133">Transmembrane helix</keyword>